<keyword evidence="5 8" id="KW-0378">Hydrolase</keyword>
<dbReference type="Gene3D" id="2.30.40.10">
    <property type="entry name" value="Urease, subunit C, domain 1"/>
    <property type="match status" value="1"/>
</dbReference>
<dbReference type="InterPro" id="IPR011059">
    <property type="entry name" value="Metal-dep_hydrolase_composite"/>
</dbReference>
<keyword evidence="6" id="KW-0862">Zinc</keyword>
<evidence type="ECO:0000256" key="2">
    <source>
        <dbReference type="ARBA" id="ARBA00008829"/>
    </source>
</evidence>
<dbReference type="SUPFAM" id="SSF51556">
    <property type="entry name" value="Metallo-dependent hydrolases"/>
    <property type="match status" value="1"/>
</dbReference>
<evidence type="ECO:0000256" key="5">
    <source>
        <dbReference type="ARBA" id="ARBA00022801"/>
    </source>
</evidence>
<feature type="domain" description="Amidohydrolase-related" evidence="7">
    <location>
        <begin position="52"/>
        <end position="399"/>
    </location>
</feature>
<keyword evidence="9" id="KW-1185">Reference proteome</keyword>
<name>A0A0D8IW71_9FIRM</name>
<evidence type="ECO:0000313" key="8">
    <source>
        <dbReference type="EMBL" id="KJF38937.1"/>
    </source>
</evidence>
<dbReference type="EMBL" id="JXXK01000027">
    <property type="protein sequence ID" value="KJF38937.1"/>
    <property type="molecule type" value="Genomic_DNA"/>
</dbReference>
<gene>
    <name evidence="8" type="ORF">TQ39_15110</name>
</gene>
<dbReference type="GeneID" id="42857890"/>
<evidence type="ECO:0000256" key="1">
    <source>
        <dbReference type="ARBA" id="ARBA00001947"/>
    </source>
</evidence>
<dbReference type="PANTHER" id="PTHR43668:SF4">
    <property type="entry name" value="ALLANTOINASE"/>
    <property type="match status" value="1"/>
</dbReference>
<comment type="caution">
    <text evidence="8">The sequence shown here is derived from an EMBL/GenBank/DDBJ whole genome shotgun (WGS) entry which is preliminary data.</text>
</comment>
<sequence length="456" mass="49109">MKADLIVQNARIVAQTGVFVGWLAVQDGRIAALGEGPAPGPAKTVLDGTGQVLLPGAIDTHPHFFDPGAEWREDLRCGTQAAASGGYTTILDMPNTSPPVKDEATWQLKAGRAQQNSLIDFALWGSAMPSNLDELGRLAELGCVGYKAFTLDAGPDFDWSDEYGQLREMQAVAALGGIFGAHAENPALVNGFSGAHAGEEWSLAVHDASRPWQAELTAINTLLLYARLTGCRLHICHLSIPEGAALIAQAKKQGVDVTAETCAHYLTLNYEDNAALGAFAKINPPLRSRARMEKLWEYVMDGGIDYLGTDHAPYLEEEKLPPEGGRAAACGAPEIDLAIPLLFEEGVLDRGMDLQRFAAFTSTNAARRFGLYPRKGTLAVGADADFILLDPNSPWTFSRKNSFSKSKAARFGHEGRTLRCRVTLTCLRGVPVYANGRILQQPGFGRLVRPQGGDRP</sequence>
<dbReference type="GO" id="GO:0008270">
    <property type="term" value="F:zinc ion binding"/>
    <property type="evidence" value="ECO:0007669"/>
    <property type="project" value="InterPro"/>
</dbReference>
<protein>
    <submittedName>
        <fullName evidence="8">Amidohydrolase</fullName>
    </submittedName>
</protein>
<accession>A0A0D8IW71</accession>
<evidence type="ECO:0000256" key="3">
    <source>
        <dbReference type="ARBA" id="ARBA00011881"/>
    </source>
</evidence>
<evidence type="ECO:0000259" key="7">
    <source>
        <dbReference type="Pfam" id="PF01979"/>
    </source>
</evidence>
<comment type="subunit">
    <text evidence="3">Homotetramer.</text>
</comment>
<comment type="cofactor">
    <cofactor evidence="1">
        <name>Zn(2+)</name>
        <dbReference type="ChEBI" id="CHEBI:29105"/>
    </cofactor>
</comment>
<dbReference type="Gene3D" id="3.20.20.140">
    <property type="entry name" value="Metal-dependent hydrolases"/>
    <property type="match status" value="1"/>
</dbReference>
<dbReference type="GO" id="GO:0050897">
    <property type="term" value="F:cobalt ion binding"/>
    <property type="evidence" value="ECO:0007669"/>
    <property type="project" value="InterPro"/>
</dbReference>
<dbReference type="NCBIfam" id="TIGR03178">
    <property type="entry name" value="allantoinase"/>
    <property type="match status" value="1"/>
</dbReference>
<dbReference type="InterPro" id="IPR050138">
    <property type="entry name" value="DHOase/Allantoinase_Hydrolase"/>
</dbReference>
<evidence type="ECO:0000313" key="9">
    <source>
        <dbReference type="Proteomes" id="UP000032483"/>
    </source>
</evidence>
<dbReference type="InterPro" id="IPR032466">
    <property type="entry name" value="Metal_Hydrolase"/>
</dbReference>
<dbReference type="PANTHER" id="PTHR43668">
    <property type="entry name" value="ALLANTOINASE"/>
    <property type="match status" value="1"/>
</dbReference>
<evidence type="ECO:0000256" key="6">
    <source>
        <dbReference type="ARBA" id="ARBA00022833"/>
    </source>
</evidence>
<comment type="similarity">
    <text evidence="2">Belongs to the metallo-dependent hydrolases superfamily. Hydantoinase/dihydropyrimidinase family.</text>
</comment>
<reference evidence="8" key="1">
    <citation type="submission" date="2015-02" db="EMBL/GenBank/DDBJ databases">
        <title>A novel member of the family Ruminococcaceae isolated from human feces.</title>
        <authorList>
            <person name="Shkoporov A.N."/>
            <person name="Chaplin A.V."/>
            <person name="Motuzova O.V."/>
            <person name="Kafarskaia L.I."/>
            <person name="Khokhlova E.V."/>
            <person name="Efimov B.A."/>
        </authorList>
    </citation>
    <scope>NUCLEOTIDE SEQUENCE [LARGE SCALE GENOMIC DNA]</scope>
    <source>
        <strain evidence="8">585-1</strain>
    </source>
</reference>
<dbReference type="Pfam" id="PF01979">
    <property type="entry name" value="Amidohydro_1"/>
    <property type="match status" value="1"/>
</dbReference>
<evidence type="ECO:0000256" key="4">
    <source>
        <dbReference type="ARBA" id="ARBA00022723"/>
    </source>
</evidence>
<organism evidence="8 9">
    <name type="scientific">Ruthenibacterium lactatiformans</name>
    <dbReference type="NCBI Taxonomy" id="1550024"/>
    <lineage>
        <taxon>Bacteria</taxon>
        <taxon>Bacillati</taxon>
        <taxon>Bacillota</taxon>
        <taxon>Clostridia</taxon>
        <taxon>Eubacteriales</taxon>
        <taxon>Oscillospiraceae</taxon>
        <taxon>Ruthenibacterium</taxon>
    </lineage>
</organism>
<dbReference type="SUPFAM" id="SSF51338">
    <property type="entry name" value="Composite domain of metallo-dependent hydrolases"/>
    <property type="match status" value="1"/>
</dbReference>
<dbReference type="GO" id="GO:0006145">
    <property type="term" value="P:purine nucleobase catabolic process"/>
    <property type="evidence" value="ECO:0007669"/>
    <property type="project" value="TreeGrafter"/>
</dbReference>
<dbReference type="GO" id="GO:0004038">
    <property type="term" value="F:allantoinase activity"/>
    <property type="evidence" value="ECO:0007669"/>
    <property type="project" value="InterPro"/>
</dbReference>
<dbReference type="InterPro" id="IPR017593">
    <property type="entry name" value="Allantoinase"/>
</dbReference>
<keyword evidence="4" id="KW-0479">Metal-binding</keyword>
<dbReference type="AlphaFoldDB" id="A0A0D8IW71"/>
<dbReference type="Proteomes" id="UP000032483">
    <property type="component" value="Unassembled WGS sequence"/>
</dbReference>
<dbReference type="InterPro" id="IPR006680">
    <property type="entry name" value="Amidohydro-rel"/>
</dbReference>
<dbReference type="RefSeq" id="WP_050006133.1">
    <property type="nucleotide sequence ID" value="NZ_DBGFOS010000178.1"/>
</dbReference>
<dbReference type="GO" id="GO:0005737">
    <property type="term" value="C:cytoplasm"/>
    <property type="evidence" value="ECO:0007669"/>
    <property type="project" value="TreeGrafter"/>
</dbReference>
<dbReference type="FunFam" id="3.20.20.140:FF:000174">
    <property type="entry name" value="Dihydropyrimidinase-related protein 2"/>
    <property type="match status" value="1"/>
</dbReference>
<dbReference type="GO" id="GO:0000256">
    <property type="term" value="P:allantoin catabolic process"/>
    <property type="evidence" value="ECO:0007669"/>
    <property type="project" value="InterPro"/>
</dbReference>
<proteinExistence type="inferred from homology"/>